<reference evidence="2" key="1">
    <citation type="journal article" date="2025" name="Foods">
        <title>Unveiling the Microbial Signatures of Arabica Coffee Cherries: Insights into Ripeness Specific Diversity, Functional Traits, and Implications for Quality and Safety.</title>
        <authorList>
            <consortium name="RefSeq"/>
            <person name="Tenea G.N."/>
            <person name="Cifuentes V."/>
            <person name="Reyes P."/>
            <person name="Cevallos-Vallejos M."/>
        </authorList>
    </citation>
    <scope>NUCLEOTIDE SEQUENCE [LARGE SCALE GENOMIC DNA]</scope>
</reference>
<dbReference type="GeneID" id="113739320"/>
<protein>
    <submittedName>
        <fullName evidence="3">Protein FAR1-RELATED SEQUENCE 5-like</fullName>
    </submittedName>
</protein>
<sequence>MDCNKLAEDEITELGMEFNSEKDAYKFYNKYAFQMDFSVRKDYLNKYKDNVTTSRRYRCCKEGVKRKYEGDVMPKRTRALTKIGCGDKMVIVLLRRTMKYRVHDLVLKHNRELDIAQCSHMMLSQRKASETQGFQTKISENTGLSLK</sequence>
<organism evidence="2 3">
    <name type="scientific">Coffea arabica</name>
    <name type="common">Arabian coffee</name>
    <dbReference type="NCBI Taxonomy" id="13443"/>
    <lineage>
        <taxon>Eukaryota</taxon>
        <taxon>Viridiplantae</taxon>
        <taxon>Streptophyta</taxon>
        <taxon>Embryophyta</taxon>
        <taxon>Tracheophyta</taxon>
        <taxon>Spermatophyta</taxon>
        <taxon>Magnoliopsida</taxon>
        <taxon>eudicotyledons</taxon>
        <taxon>Gunneridae</taxon>
        <taxon>Pentapetalae</taxon>
        <taxon>asterids</taxon>
        <taxon>lamiids</taxon>
        <taxon>Gentianales</taxon>
        <taxon>Rubiaceae</taxon>
        <taxon>Ixoroideae</taxon>
        <taxon>Gardenieae complex</taxon>
        <taxon>Bertiereae - Coffeeae clade</taxon>
        <taxon>Coffeeae</taxon>
        <taxon>Coffea</taxon>
    </lineage>
</organism>
<dbReference type="Pfam" id="PF03101">
    <property type="entry name" value="FAR1"/>
    <property type="match status" value="1"/>
</dbReference>
<proteinExistence type="predicted"/>
<dbReference type="AlphaFoldDB" id="A0A6P6X4G9"/>
<accession>A0A6P6X4G9</accession>
<dbReference type="Proteomes" id="UP001652660">
    <property type="component" value="Chromosome 1c"/>
</dbReference>
<evidence type="ECO:0000313" key="2">
    <source>
        <dbReference type="Proteomes" id="UP001652660"/>
    </source>
</evidence>
<keyword evidence="2" id="KW-1185">Reference proteome</keyword>
<reference evidence="3" key="2">
    <citation type="submission" date="2025-08" db="UniProtKB">
        <authorList>
            <consortium name="RefSeq"/>
        </authorList>
    </citation>
    <scope>IDENTIFICATION</scope>
    <source>
        <tissue evidence="3">Leaves</tissue>
    </source>
</reference>
<dbReference type="OrthoDB" id="1894539at2759"/>
<dbReference type="InterPro" id="IPR004330">
    <property type="entry name" value="FAR1_DNA_bnd_dom"/>
</dbReference>
<gene>
    <name evidence="3" type="primary">LOC113739320</name>
</gene>
<evidence type="ECO:0000259" key="1">
    <source>
        <dbReference type="Pfam" id="PF03101"/>
    </source>
</evidence>
<name>A0A6P6X4G9_COFAR</name>
<dbReference type="PANTHER" id="PTHR46328">
    <property type="entry name" value="FAR-RED IMPAIRED RESPONSIVE (FAR1) FAMILY PROTEIN-RELATED"/>
    <property type="match status" value="1"/>
</dbReference>
<evidence type="ECO:0000313" key="3">
    <source>
        <dbReference type="RefSeq" id="XP_027122369.1"/>
    </source>
</evidence>
<dbReference type="RefSeq" id="XP_027122369.1">
    <property type="nucleotide sequence ID" value="XM_027266568.1"/>
</dbReference>
<feature type="domain" description="FAR1" evidence="1">
    <location>
        <begin position="26"/>
        <end position="113"/>
    </location>
</feature>
<dbReference type="PANTHER" id="PTHR46328:SF34">
    <property type="entry name" value="PROTEIN FAR1-RELATED SEQUENCE 5-LIKE"/>
    <property type="match status" value="1"/>
</dbReference>